<keyword evidence="6" id="KW-0053">Apoptosis</keyword>
<keyword evidence="5" id="KW-0808">Transferase</keyword>
<keyword evidence="10" id="KW-0539">Nucleus</keyword>
<keyword evidence="18" id="KW-1185">Reference proteome</keyword>
<dbReference type="CDD" id="cd23809">
    <property type="entry name" value="UBCc_UBE2Z"/>
    <property type="match status" value="1"/>
</dbReference>
<proteinExistence type="predicted"/>
<evidence type="ECO:0000256" key="14">
    <source>
        <dbReference type="ARBA" id="ARBA00042401"/>
    </source>
</evidence>
<dbReference type="InterPro" id="IPR000608">
    <property type="entry name" value="UBC"/>
</dbReference>
<dbReference type="EMBL" id="CALNXI010001605">
    <property type="protein sequence ID" value="CAH3173152.1"/>
    <property type="molecule type" value="Genomic_DNA"/>
</dbReference>
<dbReference type="Proteomes" id="UP001159427">
    <property type="component" value="Unassembled WGS sequence"/>
</dbReference>
<feature type="compositionally biased region" description="Basic and acidic residues" evidence="15">
    <location>
        <begin position="257"/>
        <end position="268"/>
    </location>
</feature>
<dbReference type="PROSITE" id="PS50127">
    <property type="entry name" value="UBC_2"/>
    <property type="match status" value="1"/>
</dbReference>
<evidence type="ECO:0000256" key="1">
    <source>
        <dbReference type="ARBA" id="ARBA00004123"/>
    </source>
</evidence>
<keyword evidence="8" id="KW-0833">Ubl conjugation pathway</keyword>
<feature type="domain" description="UBC core" evidence="16">
    <location>
        <begin position="31"/>
        <end position="186"/>
    </location>
</feature>
<dbReference type="SMART" id="SM00212">
    <property type="entry name" value="UBCc"/>
    <property type="match status" value="1"/>
</dbReference>
<evidence type="ECO:0000256" key="12">
    <source>
        <dbReference type="ARBA" id="ARBA00041798"/>
    </source>
</evidence>
<evidence type="ECO:0000259" key="16">
    <source>
        <dbReference type="PROSITE" id="PS50127"/>
    </source>
</evidence>
<evidence type="ECO:0000256" key="4">
    <source>
        <dbReference type="ARBA" id="ARBA00022490"/>
    </source>
</evidence>
<dbReference type="PANTHER" id="PTHR46116">
    <property type="entry name" value="(E3-INDEPENDENT) E2 UBIQUITIN-CONJUGATING ENZYME"/>
    <property type="match status" value="1"/>
</dbReference>
<feature type="compositionally biased region" description="Pro residues" evidence="15">
    <location>
        <begin position="280"/>
        <end position="289"/>
    </location>
</feature>
<accession>A0ABN8R5M7</accession>
<protein>
    <recommendedName>
        <fullName evidence="11">Ubiquitin-conjugating enzyme E2 Z</fullName>
        <ecNumber evidence="3">2.3.2.23</ecNumber>
    </recommendedName>
    <alternativeName>
        <fullName evidence="12">E2 ubiquitin-conjugating enzyme Z</fullName>
    </alternativeName>
    <alternativeName>
        <fullName evidence="14">Ubiquitin carrier protein Z</fullName>
    </alternativeName>
    <alternativeName>
        <fullName evidence="13">Ubiquitin-protein ligase Z</fullName>
    </alternativeName>
</protein>
<evidence type="ECO:0000256" key="13">
    <source>
        <dbReference type="ARBA" id="ARBA00042316"/>
    </source>
</evidence>
<evidence type="ECO:0000256" key="6">
    <source>
        <dbReference type="ARBA" id="ARBA00022703"/>
    </source>
</evidence>
<dbReference type="Pfam" id="PF00179">
    <property type="entry name" value="UQ_con"/>
    <property type="match status" value="1"/>
</dbReference>
<evidence type="ECO:0000256" key="5">
    <source>
        <dbReference type="ARBA" id="ARBA00022679"/>
    </source>
</evidence>
<evidence type="ECO:0000313" key="18">
    <source>
        <dbReference type="Proteomes" id="UP001159427"/>
    </source>
</evidence>
<gene>
    <name evidence="17" type="ORF">PEVE_00008895</name>
</gene>
<evidence type="ECO:0000256" key="9">
    <source>
        <dbReference type="ARBA" id="ARBA00022840"/>
    </source>
</evidence>
<dbReference type="Gene3D" id="3.10.110.10">
    <property type="entry name" value="Ubiquitin Conjugating Enzyme"/>
    <property type="match status" value="1"/>
</dbReference>
<feature type="region of interest" description="Disordered" evidence="15">
    <location>
        <begin position="257"/>
        <end position="303"/>
    </location>
</feature>
<evidence type="ECO:0000256" key="3">
    <source>
        <dbReference type="ARBA" id="ARBA00012486"/>
    </source>
</evidence>
<evidence type="ECO:0000256" key="8">
    <source>
        <dbReference type="ARBA" id="ARBA00022786"/>
    </source>
</evidence>
<reference evidence="17 18" key="1">
    <citation type="submission" date="2022-05" db="EMBL/GenBank/DDBJ databases">
        <authorList>
            <consortium name="Genoscope - CEA"/>
            <person name="William W."/>
        </authorList>
    </citation>
    <scope>NUCLEOTIDE SEQUENCE [LARGE SCALE GENOMIC DNA]</scope>
</reference>
<sequence length="303" mass="34144">MAAEASSVVTSKAPATPCFRASYPKEMFSALCIFRIQRDITNMYKEPPPGLHIAADEDDITKVHALVVGPRGTPYEGGFFYFLILFTPDYPIKPPKVKLMTTGGGRVRFNPNLYANGTVCLSILGTWHGPAWSPAQTLSSLLISIQSLMNENPYHNEPGYEKRETSKGDSSQYNEVIQHETLRVAVCDMLEGAQKCPPVLRTKIKKLFPKFYDSYCKIIYEKMHLNGKKMKDPFENNSGVFDYLSLKLRLEAIKRKIDQEKAAGKEEDNSSSDDEEETPKPPISETPPPEIEDWGEFLYDSDD</sequence>
<feature type="compositionally biased region" description="Acidic residues" evidence="15">
    <location>
        <begin position="290"/>
        <end position="303"/>
    </location>
</feature>
<comment type="caution">
    <text evidence="17">The sequence shown here is derived from an EMBL/GenBank/DDBJ whole genome shotgun (WGS) entry which is preliminary data.</text>
</comment>
<evidence type="ECO:0000313" key="17">
    <source>
        <dbReference type="EMBL" id="CAH3173152.1"/>
    </source>
</evidence>
<name>A0ABN8R5M7_9CNID</name>
<evidence type="ECO:0000256" key="11">
    <source>
        <dbReference type="ARBA" id="ARBA00039894"/>
    </source>
</evidence>
<dbReference type="EC" id="2.3.2.23" evidence="3"/>
<evidence type="ECO:0000256" key="15">
    <source>
        <dbReference type="SAM" id="MobiDB-lite"/>
    </source>
</evidence>
<keyword evidence="7" id="KW-0547">Nucleotide-binding</keyword>
<evidence type="ECO:0000256" key="7">
    <source>
        <dbReference type="ARBA" id="ARBA00022741"/>
    </source>
</evidence>
<dbReference type="InterPro" id="IPR016135">
    <property type="entry name" value="UBQ-conjugating_enzyme/RWD"/>
</dbReference>
<comment type="subcellular location">
    <subcellularLocation>
        <location evidence="2">Cytoplasm</location>
    </subcellularLocation>
    <subcellularLocation>
        <location evidence="1">Nucleus</location>
    </subcellularLocation>
</comment>
<keyword evidence="4" id="KW-0963">Cytoplasm</keyword>
<organism evidence="17 18">
    <name type="scientific">Porites evermanni</name>
    <dbReference type="NCBI Taxonomy" id="104178"/>
    <lineage>
        <taxon>Eukaryota</taxon>
        <taxon>Metazoa</taxon>
        <taxon>Cnidaria</taxon>
        <taxon>Anthozoa</taxon>
        <taxon>Hexacorallia</taxon>
        <taxon>Scleractinia</taxon>
        <taxon>Fungiina</taxon>
        <taxon>Poritidae</taxon>
        <taxon>Porites</taxon>
    </lineage>
</organism>
<dbReference type="SUPFAM" id="SSF54495">
    <property type="entry name" value="UBC-like"/>
    <property type="match status" value="1"/>
</dbReference>
<keyword evidence="9" id="KW-0067">ATP-binding</keyword>
<evidence type="ECO:0000256" key="10">
    <source>
        <dbReference type="ARBA" id="ARBA00023242"/>
    </source>
</evidence>
<dbReference type="PANTHER" id="PTHR46116:SF26">
    <property type="entry name" value="UBIQUITIN-CONJUGATING ENZYME E2 Z"/>
    <property type="match status" value="1"/>
</dbReference>
<evidence type="ECO:0000256" key="2">
    <source>
        <dbReference type="ARBA" id="ARBA00004496"/>
    </source>
</evidence>